<reference evidence="5 6" key="1">
    <citation type="journal article" date="2010" name="Cell">
        <title>The genome of Naegleria gruberi illuminates early eukaryotic versatility.</title>
        <authorList>
            <person name="Fritz-Laylin L.K."/>
            <person name="Prochnik S.E."/>
            <person name="Ginger M.L."/>
            <person name="Dacks J.B."/>
            <person name="Carpenter M.L."/>
            <person name="Field M.C."/>
            <person name="Kuo A."/>
            <person name="Paredez A."/>
            <person name="Chapman J."/>
            <person name="Pham J."/>
            <person name="Shu S."/>
            <person name="Neupane R."/>
            <person name="Cipriano M."/>
            <person name="Mancuso J."/>
            <person name="Tu H."/>
            <person name="Salamov A."/>
            <person name="Lindquist E."/>
            <person name="Shapiro H."/>
            <person name="Lucas S."/>
            <person name="Grigoriev I.V."/>
            <person name="Cande W.Z."/>
            <person name="Fulton C."/>
            <person name="Rokhsar D.S."/>
            <person name="Dawson S.C."/>
        </authorList>
    </citation>
    <scope>NUCLEOTIDE SEQUENCE [LARGE SCALE GENOMIC DNA]</scope>
    <source>
        <strain evidence="5 6">NEG-M</strain>
    </source>
</reference>
<dbReference type="FunCoup" id="D2VN70">
    <property type="interactions" value="532"/>
</dbReference>
<dbReference type="SUPFAM" id="SSF47954">
    <property type="entry name" value="Cyclin-like"/>
    <property type="match status" value="2"/>
</dbReference>
<evidence type="ECO:0000259" key="4">
    <source>
        <dbReference type="SMART" id="SM00385"/>
    </source>
</evidence>
<evidence type="ECO:0000256" key="1">
    <source>
        <dbReference type="ARBA" id="ARBA00023127"/>
    </source>
</evidence>
<dbReference type="InterPro" id="IPR043198">
    <property type="entry name" value="Cyclin/Ssn8"/>
</dbReference>
<feature type="region of interest" description="Disordered" evidence="3">
    <location>
        <begin position="306"/>
        <end position="330"/>
    </location>
</feature>
<keyword evidence="1 2" id="KW-0195">Cyclin</keyword>
<evidence type="ECO:0000313" key="5">
    <source>
        <dbReference type="EMBL" id="EFC41600.1"/>
    </source>
</evidence>
<proteinExistence type="inferred from homology"/>
<dbReference type="GO" id="GO:0006357">
    <property type="term" value="P:regulation of transcription by RNA polymerase II"/>
    <property type="evidence" value="ECO:0007669"/>
    <property type="project" value="InterPro"/>
</dbReference>
<dbReference type="AlphaFoldDB" id="D2VN70"/>
<dbReference type="CDD" id="cd20525">
    <property type="entry name" value="CYCLIN_CCNH_rpt2"/>
    <property type="match status" value="1"/>
</dbReference>
<dbReference type="Pfam" id="PF16899">
    <property type="entry name" value="Cyclin_C_2"/>
    <property type="match status" value="1"/>
</dbReference>
<evidence type="ECO:0000256" key="3">
    <source>
        <dbReference type="SAM" id="MobiDB-lite"/>
    </source>
</evidence>
<dbReference type="InterPro" id="IPR013763">
    <property type="entry name" value="Cyclin-like_dom"/>
</dbReference>
<dbReference type="CDD" id="cd20524">
    <property type="entry name" value="CYCLIN_CCNH_rpt1"/>
    <property type="match status" value="1"/>
</dbReference>
<keyword evidence="6" id="KW-1185">Reference proteome</keyword>
<dbReference type="RefSeq" id="XP_002674344.1">
    <property type="nucleotide sequence ID" value="XM_002674298.1"/>
</dbReference>
<sequence>MMEASFSSSSSSVASPFANSSQKLFWIFKEKEEMIRVRDNAKLRVQKEILDLQEKYTDKKLVADDLLTPEEESIIVQKYCGILFEISTQLGYPLHVKATALSFMKRFYLKHSVMEYDIVFMMLTCIFLATKTEEKFVALANFLEKVNEIVSDASSLTTQIIFKYELVLLQGLEFHLMVYHPYRSLYAYVHDLHDVGGDAIYMDAQTKITEIIKMTDAIFLFSPSVVALGSLYMTHPDITKNFISKMFKEQEVQLMNQINQLCEMAATPVEKSKVKTADKKLKKIRKFLKPQLEELEEQYSKQIAEEQRVRREQKYQHRDRQQQEEQRKFL</sequence>
<feature type="domain" description="Cyclin-like" evidence="4">
    <location>
        <begin position="81"/>
        <end position="170"/>
    </location>
</feature>
<dbReference type="Pfam" id="PF00134">
    <property type="entry name" value="Cyclin_N"/>
    <property type="match status" value="1"/>
</dbReference>
<organism evidence="6">
    <name type="scientific">Naegleria gruberi</name>
    <name type="common">Amoeba</name>
    <dbReference type="NCBI Taxonomy" id="5762"/>
    <lineage>
        <taxon>Eukaryota</taxon>
        <taxon>Discoba</taxon>
        <taxon>Heterolobosea</taxon>
        <taxon>Tetramitia</taxon>
        <taxon>Eutetramitia</taxon>
        <taxon>Vahlkampfiidae</taxon>
        <taxon>Naegleria</taxon>
    </lineage>
</organism>
<dbReference type="STRING" id="5762.D2VN70"/>
<dbReference type="PANTHER" id="PTHR10026">
    <property type="entry name" value="CYCLIN"/>
    <property type="match status" value="1"/>
</dbReference>
<dbReference type="InterPro" id="IPR006671">
    <property type="entry name" value="Cyclin_N"/>
</dbReference>
<evidence type="ECO:0000256" key="2">
    <source>
        <dbReference type="RuleBase" id="RU000383"/>
    </source>
</evidence>
<dbReference type="OMA" id="FRVEQNT"/>
<gene>
    <name evidence="5" type="ORF">NAEGRDRAFT_50931</name>
</gene>
<dbReference type="KEGG" id="ngr:NAEGRDRAFT_50931"/>
<dbReference type="InterPro" id="IPR036915">
    <property type="entry name" value="Cyclin-like_sf"/>
</dbReference>
<dbReference type="eggNOG" id="KOG2496">
    <property type="taxonomic scope" value="Eukaryota"/>
</dbReference>
<dbReference type="SMART" id="SM00385">
    <property type="entry name" value="CYCLIN"/>
    <property type="match status" value="1"/>
</dbReference>
<accession>D2VN70</accession>
<dbReference type="InParanoid" id="D2VN70"/>
<dbReference type="GeneID" id="8851437"/>
<dbReference type="OrthoDB" id="340962at2759"/>
<dbReference type="EMBL" id="GG738884">
    <property type="protein sequence ID" value="EFC41600.1"/>
    <property type="molecule type" value="Genomic_DNA"/>
</dbReference>
<comment type="similarity">
    <text evidence="2">Belongs to the cyclin family.</text>
</comment>
<protein>
    <submittedName>
        <fullName evidence="5">Cyclin box fold domain-containing protein</fullName>
    </submittedName>
</protein>
<dbReference type="GO" id="GO:0016538">
    <property type="term" value="F:cyclin-dependent protein serine/threonine kinase regulator activity"/>
    <property type="evidence" value="ECO:0007669"/>
    <property type="project" value="InterPro"/>
</dbReference>
<name>D2VN70_NAEGR</name>
<dbReference type="VEuPathDB" id="AmoebaDB:NAEGRDRAFT_50931"/>
<dbReference type="Proteomes" id="UP000006671">
    <property type="component" value="Unassembled WGS sequence"/>
</dbReference>
<evidence type="ECO:0000313" key="6">
    <source>
        <dbReference type="Proteomes" id="UP000006671"/>
    </source>
</evidence>
<dbReference type="Gene3D" id="1.10.472.10">
    <property type="entry name" value="Cyclin-like"/>
    <property type="match status" value="1"/>
</dbReference>
<dbReference type="InterPro" id="IPR031658">
    <property type="entry name" value="Cyclin_C_2"/>
</dbReference>